<evidence type="ECO:0000313" key="1">
    <source>
        <dbReference type="EMBL" id="JAI04391.1"/>
    </source>
</evidence>
<protein>
    <submittedName>
        <fullName evidence="1">Uncharacterized protein</fullName>
    </submittedName>
</protein>
<dbReference type="EMBL" id="GBXM01004187">
    <property type="protein sequence ID" value="JAI04391.1"/>
    <property type="molecule type" value="Transcribed_RNA"/>
</dbReference>
<sequence>MNLLLCWCHFIKLNIMVIGLYSCRFFTKQLQVVI</sequence>
<dbReference type="AlphaFoldDB" id="A0A0E9XRC2"/>
<name>A0A0E9XRC2_ANGAN</name>
<reference evidence="1" key="2">
    <citation type="journal article" date="2015" name="Fish Shellfish Immunol.">
        <title>Early steps in the European eel (Anguilla anguilla)-Vibrio vulnificus interaction in the gills: Role of the RtxA13 toxin.</title>
        <authorList>
            <person name="Callol A."/>
            <person name="Pajuelo D."/>
            <person name="Ebbesson L."/>
            <person name="Teles M."/>
            <person name="MacKenzie S."/>
            <person name="Amaro C."/>
        </authorList>
    </citation>
    <scope>NUCLEOTIDE SEQUENCE</scope>
</reference>
<reference evidence="1" key="1">
    <citation type="submission" date="2014-11" db="EMBL/GenBank/DDBJ databases">
        <authorList>
            <person name="Amaro Gonzalez C."/>
        </authorList>
    </citation>
    <scope>NUCLEOTIDE SEQUENCE</scope>
</reference>
<proteinExistence type="predicted"/>
<organism evidence="1">
    <name type="scientific">Anguilla anguilla</name>
    <name type="common">European freshwater eel</name>
    <name type="synonym">Muraena anguilla</name>
    <dbReference type="NCBI Taxonomy" id="7936"/>
    <lineage>
        <taxon>Eukaryota</taxon>
        <taxon>Metazoa</taxon>
        <taxon>Chordata</taxon>
        <taxon>Craniata</taxon>
        <taxon>Vertebrata</taxon>
        <taxon>Euteleostomi</taxon>
        <taxon>Actinopterygii</taxon>
        <taxon>Neopterygii</taxon>
        <taxon>Teleostei</taxon>
        <taxon>Anguilliformes</taxon>
        <taxon>Anguillidae</taxon>
        <taxon>Anguilla</taxon>
    </lineage>
</organism>
<accession>A0A0E9XRC2</accession>